<evidence type="ECO:0000313" key="3">
    <source>
        <dbReference type="Proteomes" id="UP000188937"/>
    </source>
</evidence>
<evidence type="ECO:0000313" key="2">
    <source>
        <dbReference type="EMBL" id="AQS85520.1"/>
    </source>
</evidence>
<reference evidence="2 3" key="1">
    <citation type="submission" date="2016-03" db="EMBL/GenBank/DDBJ databases">
        <title>Acetic acid bacteria sequencing.</title>
        <authorList>
            <person name="Brandt J."/>
            <person name="Jakob F."/>
            <person name="Vogel R.F."/>
        </authorList>
    </citation>
    <scope>NUCLEOTIDE SEQUENCE [LARGE SCALE GENOMIC DNA]</scope>
    <source>
        <strain evidence="2 3">TMW2.1153</strain>
    </source>
</reference>
<dbReference type="KEGG" id="aace:A0U92_12900"/>
<gene>
    <name evidence="2" type="ORF">A0U92_12900</name>
</gene>
<dbReference type="Proteomes" id="UP000188937">
    <property type="component" value="Chromosome"/>
</dbReference>
<keyword evidence="3" id="KW-1185">Reference proteome</keyword>
<evidence type="ECO:0000256" key="1">
    <source>
        <dbReference type="SAM" id="MobiDB-lite"/>
    </source>
</evidence>
<dbReference type="OrthoDB" id="7272938at2"/>
<protein>
    <submittedName>
        <fullName evidence="2">Uncharacterized protein</fullName>
    </submittedName>
</protein>
<dbReference type="AlphaFoldDB" id="A0A1U9KIA4"/>
<name>A0A1U9KIA4_ACEAC</name>
<organism evidence="2 3">
    <name type="scientific">Acetobacter aceti</name>
    <dbReference type="NCBI Taxonomy" id="435"/>
    <lineage>
        <taxon>Bacteria</taxon>
        <taxon>Pseudomonadati</taxon>
        <taxon>Pseudomonadota</taxon>
        <taxon>Alphaproteobacteria</taxon>
        <taxon>Acetobacterales</taxon>
        <taxon>Acetobacteraceae</taxon>
        <taxon>Acetobacter</taxon>
        <taxon>Acetobacter subgen. Acetobacter</taxon>
    </lineage>
</organism>
<dbReference type="RefSeq" id="WP_077813573.1">
    <property type="nucleotide sequence ID" value="NZ_CP014692.1"/>
</dbReference>
<feature type="region of interest" description="Disordered" evidence="1">
    <location>
        <begin position="100"/>
        <end position="138"/>
    </location>
</feature>
<sequence>MFAAMDGAGFSNLPRFLTDERISELGPAEWLLAAAALGVVVATSGALKHANHQADTALKDKASDKPCIECGEIPCFPGGNGPDDRAETQKELDEQQKFINDLSPEEMDKRLADAQARKDDTGSYRPENDAQDRTETRNDYYKKESGILGRVVI</sequence>
<feature type="compositionally biased region" description="Basic and acidic residues" evidence="1">
    <location>
        <begin position="106"/>
        <end position="138"/>
    </location>
</feature>
<proteinExistence type="predicted"/>
<accession>A0A1U9KIA4</accession>
<dbReference type="EMBL" id="CP014692">
    <property type="protein sequence ID" value="AQS85520.1"/>
    <property type="molecule type" value="Genomic_DNA"/>
</dbReference>